<dbReference type="InterPro" id="IPR010982">
    <property type="entry name" value="Lambda_DNA-bd_dom_sf"/>
</dbReference>
<gene>
    <name evidence="3" type="ORF">GCM10020369_46530</name>
</gene>
<dbReference type="CDD" id="cd00093">
    <property type="entry name" value="HTH_XRE"/>
    <property type="match status" value="1"/>
</dbReference>
<dbReference type="SUPFAM" id="SSF47413">
    <property type="entry name" value="lambda repressor-like DNA-binding domains"/>
    <property type="match status" value="1"/>
</dbReference>
<organism evidence="3 4">
    <name type="scientific">Cryptosporangium minutisporangium</name>
    <dbReference type="NCBI Taxonomy" id="113569"/>
    <lineage>
        <taxon>Bacteria</taxon>
        <taxon>Bacillati</taxon>
        <taxon>Actinomycetota</taxon>
        <taxon>Actinomycetes</taxon>
        <taxon>Cryptosporangiales</taxon>
        <taxon>Cryptosporangiaceae</taxon>
        <taxon>Cryptosporangium</taxon>
    </lineage>
</organism>
<feature type="compositionally biased region" description="Gly residues" evidence="1">
    <location>
        <begin position="185"/>
        <end position="198"/>
    </location>
</feature>
<dbReference type="PROSITE" id="PS50943">
    <property type="entry name" value="HTH_CROC1"/>
    <property type="match status" value="1"/>
</dbReference>
<dbReference type="SMART" id="SM00530">
    <property type="entry name" value="HTH_XRE"/>
    <property type="match status" value="1"/>
</dbReference>
<proteinExistence type="predicted"/>
<feature type="compositionally biased region" description="Low complexity" evidence="1">
    <location>
        <begin position="216"/>
        <end position="225"/>
    </location>
</feature>
<sequence>MDEELPRLPGFREAALRRRRETIGVLADHRRAAGLSQTELAARMGTSQSTIARLEAGEVDPRMSTLDRYAQALGGRLDVSLRFDPARTGGPAQPGRPIELRPVGGGDPFAAPGPSVQPYPGVAPGFAPAAATHLPPTAAGLPGPGGLSGQSGVAGPGGPASPADRTGGAGSPPAAQVSPARPPGAGDGPEGGGPGAGETPGPNSPAAGRPAPAQLPPTAASPAARPSDRRW</sequence>
<feature type="region of interest" description="Disordered" evidence="1">
    <location>
        <begin position="84"/>
        <end position="231"/>
    </location>
</feature>
<reference evidence="4" key="1">
    <citation type="journal article" date="2019" name="Int. J. Syst. Evol. Microbiol.">
        <title>The Global Catalogue of Microorganisms (GCM) 10K type strain sequencing project: providing services to taxonomists for standard genome sequencing and annotation.</title>
        <authorList>
            <consortium name="The Broad Institute Genomics Platform"/>
            <consortium name="The Broad Institute Genome Sequencing Center for Infectious Disease"/>
            <person name="Wu L."/>
            <person name="Ma J."/>
        </authorList>
    </citation>
    <scope>NUCLEOTIDE SEQUENCE [LARGE SCALE GENOMIC DNA]</scope>
    <source>
        <strain evidence="4">JCM 9458</strain>
    </source>
</reference>
<name>A0ABP6T2Z8_9ACTN</name>
<evidence type="ECO:0000313" key="3">
    <source>
        <dbReference type="EMBL" id="GAA3390870.1"/>
    </source>
</evidence>
<evidence type="ECO:0000259" key="2">
    <source>
        <dbReference type="PROSITE" id="PS50943"/>
    </source>
</evidence>
<protein>
    <recommendedName>
        <fullName evidence="2">HTH cro/C1-type domain-containing protein</fullName>
    </recommendedName>
</protein>
<evidence type="ECO:0000313" key="4">
    <source>
        <dbReference type="Proteomes" id="UP001501676"/>
    </source>
</evidence>
<dbReference type="EMBL" id="BAAAYN010000030">
    <property type="protein sequence ID" value="GAA3390870.1"/>
    <property type="molecule type" value="Genomic_DNA"/>
</dbReference>
<accession>A0ABP6T2Z8</accession>
<dbReference type="InterPro" id="IPR001387">
    <property type="entry name" value="Cro/C1-type_HTH"/>
</dbReference>
<feature type="domain" description="HTH cro/C1-type" evidence="2">
    <location>
        <begin position="26"/>
        <end position="80"/>
    </location>
</feature>
<feature type="compositionally biased region" description="Gly residues" evidence="1">
    <location>
        <begin position="142"/>
        <end position="158"/>
    </location>
</feature>
<dbReference type="RefSeq" id="WP_345730303.1">
    <property type="nucleotide sequence ID" value="NZ_BAAAYN010000030.1"/>
</dbReference>
<comment type="caution">
    <text evidence="3">The sequence shown here is derived from an EMBL/GenBank/DDBJ whole genome shotgun (WGS) entry which is preliminary data.</text>
</comment>
<dbReference type="Pfam" id="PF01381">
    <property type="entry name" value="HTH_3"/>
    <property type="match status" value="1"/>
</dbReference>
<keyword evidence="4" id="KW-1185">Reference proteome</keyword>
<dbReference type="Proteomes" id="UP001501676">
    <property type="component" value="Unassembled WGS sequence"/>
</dbReference>
<dbReference type="Gene3D" id="1.10.260.40">
    <property type="entry name" value="lambda repressor-like DNA-binding domains"/>
    <property type="match status" value="1"/>
</dbReference>
<feature type="compositionally biased region" description="Low complexity" evidence="1">
    <location>
        <begin position="118"/>
        <end position="141"/>
    </location>
</feature>
<evidence type="ECO:0000256" key="1">
    <source>
        <dbReference type="SAM" id="MobiDB-lite"/>
    </source>
</evidence>